<evidence type="ECO:0000313" key="2">
    <source>
        <dbReference type="EMBL" id="PQO34991.1"/>
    </source>
</evidence>
<keyword evidence="1" id="KW-1133">Transmembrane helix</keyword>
<dbReference type="GO" id="GO:0019005">
    <property type="term" value="C:SCF ubiquitin ligase complex"/>
    <property type="evidence" value="ECO:0007669"/>
    <property type="project" value="TreeGrafter"/>
</dbReference>
<dbReference type="InterPro" id="IPR032675">
    <property type="entry name" value="LRR_dom_sf"/>
</dbReference>
<accession>A0A2S8FS32</accession>
<gene>
    <name evidence="2" type="ORF">C5Y83_16060</name>
</gene>
<name>A0A2S8FS32_9BACT</name>
<dbReference type="SMART" id="SM00367">
    <property type="entry name" value="LRR_CC"/>
    <property type="match status" value="2"/>
</dbReference>
<dbReference type="GO" id="GO:0031146">
    <property type="term" value="P:SCF-dependent proteasomal ubiquitin-dependent protein catabolic process"/>
    <property type="evidence" value="ECO:0007669"/>
    <property type="project" value="TreeGrafter"/>
</dbReference>
<comment type="caution">
    <text evidence="2">The sequence shown here is derived from an EMBL/GenBank/DDBJ whole genome shotgun (WGS) entry which is preliminary data.</text>
</comment>
<evidence type="ECO:0008006" key="4">
    <source>
        <dbReference type="Google" id="ProtNLM"/>
    </source>
</evidence>
<dbReference type="Gene3D" id="3.80.10.10">
    <property type="entry name" value="Ribonuclease Inhibitor"/>
    <property type="match status" value="1"/>
</dbReference>
<evidence type="ECO:0000313" key="3">
    <source>
        <dbReference type="Proteomes" id="UP000238322"/>
    </source>
</evidence>
<evidence type="ECO:0000256" key="1">
    <source>
        <dbReference type="SAM" id="Phobius"/>
    </source>
</evidence>
<organism evidence="2 3">
    <name type="scientific">Blastopirellula marina</name>
    <dbReference type="NCBI Taxonomy" id="124"/>
    <lineage>
        <taxon>Bacteria</taxon>
        <taxon>Pseudomonadati</taxon>
        <taxon>Planctomycetota</taxon>
        <taxon>Planctomycetia</taxon>
        <taxon>Pirellulales</taxon>
        <taxon>Pirellulaceae</taxon>
        <taxon>Blastopirellula</taxon>
    </lineage>
</organism>
<reference evidence="2 3" key="1">
    <citation type="submission" date="2018-02" db="EMBL/GenBank/DDBJ databases">
        <title>Comparative genomes isolates from brazilian mangrove.</title>
        <authorList>
            <person name="Araujo J.E."/>
            <person name="Taketani R.G."/>
            <person name="Silva M.C.P."/>
            <person name="Loureco M.V."/>
            <person name="Andreote F.D."/>
        </authorList>
    </citation>
    <scope>NUCLEOTIDE SEQUENCE [LARGE SCALE GENOMIC DNA]</scope>
    <source>
        <strain evidence="2 3">Hex-1 MGV</strain>
    </source>
</reference>
<dbReference type="RefSeq" id="WP_105330721.1">
    <property type="nucleotide sequence ID" value="NZ_PUHY01000010.1"/>
</dbReference>
<dbReference type="EMBL" id="PUHY01000010">
    <property type="protein sequence ID" value="PQO34991.1"/>
    <property type="molecule type" value="Genomic_DNA"/>
</dbReference>
<dbReference type="AlphaFoldDB" id="A0A2S8FS32"/>
<feature type="transmembrane region" description="Helical" evidence="1">
    <location>
        <begin position="12"/>
        <end position="38"/>
    </location>
</feature>
<dbReference type="OrthoDB" id="288906at2"/>
<dbReference type="SUPFAM" id="SSF52047">
    <property type="entry name" value="RNI-like"/>
    <property type="match status" value="1"/>
</dbReference>
<keyword evidence="1" id="KW-0472">Membrane</keyword>
<keyword evidence="1" id="KW-0812">Transmembrane</keyword>
<dbReference type="Proteomes" id="UP000238322">
    <property type="component" value="Unassembled WGS sequence"/>
</dbReference>
<protein>
    <recommendedName>
        <fullName evidence="4">Leucine-rich repeat domain-containing protein</fullName>
    </recommendedName>
</protein>
<proteinExistence type="predicted"/>
<dbReference type="InterPro" id="IPR006553">
    <property type="entry name" value="Leu-rich_rpt_Cys-con_subtyp"/>
</dbReference>
<dbReference type="PANTHER" id="PTHR13318">
    <property type="entry name" value="PARTNER OF PAIRED, ISOFORM B-RELATED"/>
    <property type="match status" value="1"/>
</dbReference>
<sequence length="405" mass="44903">MSDQSSSRPLHGRWLVPVSLVAACLLGAVILTLFLFWFTNWSPAEQVAIDQLTSEGRGGGYVDYDWELAQWSDQEGPPGNFVMKALLGEDYASHAVTVDTYGRSAEMLATTLIHLRKLQTIDLQDCEFNEDVARILADLPELQTIRFARMSPSAECLAILAQATRVRELGLLDTQVTDAQLAAIGEFSSLKEIFIVESTGTDEGLSKLGQLRSLEYLTIHKMPQITDEGVAHLKNLTKLKTMLLPMSQVTGRSLEIVTQMPDLESLEMTCLPSEQDATLATSEIWPQVPTLSSIYLDAPCINDEDLATMAKMPNLSDLYLANPSITDRGVAKLAHAPELFSLTLLGTHISDKGIRPLAQAPELFFIEVSSDRKIRLKTVGQAEVEYERFFPKGPQPHLHSPYEDW</sequence>